<keyword evidence="6" id="KW-1185">Reference proteome</keyword>
<evidence type="ECO:0000313" key="6">
    <source>
        <dbReference type="Proteomes" id="UP000287124"/>
    </source>
</evidence>
<evidence type="ECO:0000256" key="2">
    <source>
        <dbReference type="ARBA" id="ARBA00023043"/>
    </source>
</evidence>
<dbReference type="PANTHER" id="PTHR24201">
    <property type="entry name" value="ANK_REP_REGION DOMAIN-CONTAINING PROTEIN"/>
    <property type="match status" value="1"/>
</dbReference>
<dbReference type="SUPFAM" id="SSF48403">
    <property type="entry name" value="Ankyrin repeat"/>
    <property type="match status" value="1"/>
</dbReference>
<dbReference type="InterPro" id="IPR036770">
    <property type="entry name" value="Ankyrin_rpt-contain_sf"/>
</dbReference>
<dbReference type="GO" id="GO:0005634">
    <property type="term" value="C:nucleus"/>
    <property type="evidence" value="ECO:0007669"/>
    <property type="project" value="TreeGrafter"/>
</dbReference>
<name>A0A430M5N8_9HYPO</name>
<keyword evidence="2 3" id="KW-0040">ANK repeat</keyword>
<feature type="repeat" description="ANK" evidence="3">
    <location>
        <begin position="89"/>
        <end position="121"/>
    </location>
</feature>
<dbReference type="Proteomes" id="UP000287124">
    <property type="component" value="Unassembled WGS sequence"/>
</dbReference>
<feature type="repeat" description="ANK" evidence="3">
    <location>
        <begin position="162"/>
        <end position="194"/>
    </location>
</feature>
<accession>A0A430M5N8</accession>
<dbReference type="SMART" id="SM00248">
    <property type="entry name" value="ANK"/>
    <property type="match status" value="6"/>
</dbReference>
<dbReference type="InterPro" id="IPR050776">
    <property type="entry name" value="Ank_Repeat/CDKN_Inhibitor"/>
</dbReference>
<feature type="region of interest" description="Disordered" evidence="4">
    <location>
        <begin position="357"/>
        <end position="418"/>
    </location>
</feature>
<dbReference type="Pfam" id="PF12796">
    <property type="entry name" value="Ank_2"/>
    <property type="match status" value="2"/>
</dbReference>
<dbReference type="PROSITE" id="PS50088">
    <property type="entry name" value="ANK_REPEAT"/>
    <property type="match status" value="4"/>
</dbReference>
<feature type="compositionally biased region" description="Acidic residues" evidence="4">
    <location>
        <begin position="408"/>
        <end position="418"/>
    </location>
</feature>
<sequence>MSLIRQALQEEPWTINEYIAPGDVPLHLALFRPEDAMEVIELLIAMGADVNIRNHQGQTPLMIAASMGQLECIRILSRSKGTLEAKDRYGNTALHWAFMRDQLEAVQLLLASGAQMTTHNVDGQTPLHFLKMNQIQDGPVIQKTLQLLLKHQGADIESRNYLGRTPVVEAAIDNRFSAVRLLVNEGASLQNIDNQGYSIIHFAATFFNLNTLQFLHSLSLSGIDLNHVNIRGDTPWDLFHFVIFAPPWYLGAWRRPSIDEQQAFVSLYEGIRNRTAEQDISHLELVLHALSHQDTTTALSLLQSLVEEKQKWISGLYKWYRILARQVQERELDAVIGSIEDYIEELQELIQSSAWDLPSRFTPPRPVPDEDQDFETDYESSGEDVDSDGDSDEEEYETAEGEVSSDSGSDEEDEDPQP</sequence>
<dbReference type="PANTHER" id="PTHR24201:SF16">
    <property type="entry name" value="ANKYRIN-1-LIKE-RELATED"/>
    <property type="match status" value="1"/>
</dbReference>
<evidence type="ECO:0000256" key="4">
    <source>
        <dbReference type="SAM" id="MobiDB-lite"/>
    </source>
</evidence>
<feature type="repeat" description="ANK" evidence="3">
    <location>
        <begin position="56"/>
        <end position="88"/>
    </location>
</feature>
<gene>
    <name evidence="5" type="ORF">BHE90_002156</name>
</gene>
<dbReference type="InterPro" id="IPR002110">
    <property type="entry name" value="Ankyrin_rpt"/>
</dbReference>
<keyword evidence="1" id="KW-0677">Repeat</keyword>
<evidence type="ECO:0000256" key="3">
    <source>
        <dbReference type="PROSITE-ProRule" id="PRU00023"/>
    </source>
</evidence>
<dbReference type="Gene3D" id="1.25.40.20">
    <property type="entry name" value="Ankyrin repeat-containing domain"/>
    <property type="match status" value="2"/>
</dbReference>
<dbReference type="EMBL" id="MIKF01000017">
    <property type="protein sequence ID" value="RTE83297.1"/>
    <property type="molecule type" value="Genomic_DNA"/>
</dbReference>
<organism evidence="5 6">
    <name type="scientific">Fusarium euwallaceae</name>
    <dbReference type="NCBI Taxonomy" id="1147111"/>
    <lineage>
        <taxon>Eukaryota</taxon>
        <taxon>Fungi</taxon>
        <taxon>Dikarya</taxon>
        <taxon>Ascomycota</taxon>
        <taxon>Pezizomycotina</taxon>
        <taxon>Sordariomycetes</taxon>
        <taxon>Hypocreomycetidae</taxon>
        <taxon>Hypocreales</taxon>
        <taxon>Nectriaceae</taxon>
        <taxon>Fusarium</taxon>
        <taxon>Fusarium solani species complex</taxon>
    </lineage>
</organism>
<evidence type="ECO:0000256" key="1">
    <source>
        <dbReference type="ARBA" id="ARBA00022737"/>
    </source>
</evidence>
<feature type="compositionally biased region" description="Acidic residues" evidence="4">
    <location>
        <begin position="369"/>
        <end position="400"/>
    </location>
</feature>
<protein>
    <submittedName>
        <fullName evidence="5">Uncharacterized protein</fullName>
    </submittedName>
</protein>
<reference evidence="5 6" key="1">
    <citation type="submission" date="2017-06" db="EMBL/GenBank/DDBJ databases">
        <title>Comparative genomic analysis of Ambrosia Fusariam Clade fungi.</title>
        <authorList>
            <person name="Stajich J.E."/>
            <person name="Carrillo J."/>
            <person name="Kijimoto T."/>
            <person name="Eskalen A."/>
            <person name="O'Donnell K."/>
            <person name="Kasson M."/>
        </authorList>
    </citation>
    <scope>NUCLEOTIDE SEQUENCE [LARGE SCALE GENOMIC DNA]</scope>
    <source>
        <strain evidence="5 6">UCR1854</strain>
    </source>
</reference>
<feature type="repeat" description="ANK" evidence="3">
    <location>
        <begin position="21"/>
        <end position="55"/>
    </location>
</feature>
<proteinExistence type="predicted"/>
<comment type="caution">
    <text evidence="5">The sequence shown here is derived from an EMBL/GenBank/DDBJ whole genome shotgun (WGS) entry which is preliminary data.</text>
</comment>
<evidence type="ECO:0000313" key="5">
    <source>
        <dbReference type="EMBL" id="RTE83297.1"/>
    </source>
</evidence>
<dbReference type="PROSITE" id="PS50297">
    <property type="entry name" value="ANK_REP_REGION"/>
    <property type="match status" value="3"/>
</dbReference>
<dbReference type="AlphaFoldDB" id="A0A430M5N8"/>